<dbReference type="STRING" id="660025.F9G8K8"/>
<name>F9G8K8_FUSOF</name>
<gene>
    <name evidence="3" type="ORF">FOXB_14990</name>
</gene>
<dbReference type="InterPro" id="IPR040030">
    <property type="entry name" value="Ribosomal_mL57"/>
</dbReference>
<dbReference type="GO" id="GO:0004525">
    <property type="term" value="F:ribonuclease III activity"/>
    <property type="evidence" value="ECO:0007669"/>
    <property type="project" value="InterPro"/>
</dbReference>
<feature type="region of interest" description="Disordered" evidence="1">
    <location>
        <begin position="1"/>
        <end position="97"/>
    </location>
</feature>
<dbReference type="OrthoDB" id="2281895at2759"/>
<accession>F9G8K8</accession>
<evidence type="ECO:0000259" key="2">
    <source>
        <dbReference type="Pfam" id="PF14622"/>
    </source>
</evidence>
<feature type="compositionally biased region" description="Basic and acidic residues" evidence="1">
    <location>
        <begin position="74"/>
        <end position="90"/>
    </location>
</feature>
<proteinExistence type="predicted"/>
<dbReference type="GO" id="GO:0006396">
    <property type="term" value="P:RNA processing"/>
    <property type="evidence" value="ECO:0007669"/>
    <property type="project" value="InterPro"/>
</dbReference>
<comment type="caution">
    <text evidence="3">The sequence shown here is derived from an EMBL/GenBank/DDBJ whole genome shotgun (WGS) entry which is preliminary data.</text>
</comment>
<dbReference type="GO" id="GO:0005762">
    <property type="term" value="C:mitochondrial large ribosomal subunit"/>
    <property type="evidence" value="ECO:0007669"/>
    <property type="project" value="InterPro"/>
</dbReference>
<dbReference type="PaxDb" id="5507-FOXG_09056P0"/>
<dbReference type="EMBL" id="AFQF01003664">
    <property type="protein sequence ID" value="EGU74545.1"/>
    <property type="molecule type" value="Genomic_DNA"/>
</dbReference>
<evidence type="ECO:0000256" key="1">
    <source>
        <dbReference type="SAM" id="MobiDB-lite"/>
    </source>
</evidence>
<protein>
    <recommendedName>
        <fullName evidence="2">RNase III domain-containing protein</fullName>
    </recommendedName>
</protein>
<dbReference type="SUPFAM" id="SSF69065">
    <property type="entry name" value="RNase III domain-like"/>
    <property type="match status" value="1"/>
</dbReference>
<feature type="compositionally biased region" description="Basic and acidic residues" evidence="1">
    <location>
        <begin position="17"/>
        <end position="35"/>
    </location>
</feature>
<organism evidence="3">
    <name type="scientific">Fusarium oxysporum (strain Fo5176)</name>
    <name type="common">Fusarium vascular wilt</name>
    <dbReference type="NCBI Taxonomy" id="660025"/>
    <lineage>
        <taxon>Eukaryota</taxon>
        <taxon>Fungi</taxon>
        <taxon>Dikarya</taxon>
        <taxon>Ascomycota</taxon>
        <taxon>Pezizomycotina</taxon>
        <taxon>Sordariomycetes</taxon>
        <taxon>Hypocreomycetidae</taxon>
        <taxon>Hypocreales</taxon>
        <taxon>Nectriaceae</taxon>
        <taxon>Fusarium</taxon>
        <taxon>Fusarium oxysporum species complex</taxon>
    </lineage>
</organism>
<sequence length="721" mass="81381">MAGLRRSKRLESCNQPDQDKVTKIARTSKDQEKVVPGKNKKTRGSAMEGPSDPGIGRASLDNPSPKDASPNRASEQRLGEEEAVWKEAQQKEGQASAELAKSQFKNMDEGLEDFRRALQLQVGLGRIMKISEVAGFKDLPWDSLDEAAQQKFIGYSPHAQQLFETPLIRQFMFARWIWEIIDENFLSRKSQDIEWTSPYWEAQATMERILREKNFCYDEETRSFQYPNWRYTTIELYYSIEEVGQFEKRIEPGCVVKILEKALGQYFPENPDPFCKKMLSLLTEMVINFELKFDCGRQALRNVFHDPKTKEAYGFPFSARVEGFHAGNVMQSAGGDDDATYDCRPVDLVVSPMLVFYGDQDGYDYHVATVAFPMRVCVGYRDGFDQDEVTETEGDGEEEVKMIKDKEGGKEDEDETKIEDEEWGHSGVTFLHVTSRKCSRPSFTFSPISIVNIRCNSSLDLQPGSSHFITMALQPCRSGLWRSRHAARTLMPCVRTYATDSTPESFRTKTPSSSGVVPRWSQTPAAMKAPLQLDWAKNPQNKVWTVNNDPKKLDEVYERLLGPGGSKLLPEELKWLAVTHKSFDQGRRGFNDRLALLGRMTLVMETTKTIVAQSPMGTPNFDDGFDRQPFVHPNLQSVDNLSIKGPKDVVGKERLSGLAAEVGLIDVVRWKPKQVQKLRASGADVVLNGAIMAIIGAISLQHGAVVASQVIRERILSRLQD</sequence>
<dbReference type="PANTHER" id="PTHR28160:SF1">
    <property type="entry name" value="LARGE RIBOSOMAL SUBUNIT PROTEIN ML57"/>
    <property type="match status" value="1"/>
</dbReference>
<reference evidence="3" key="1">
    <citation type="journal article" date="2012" name="Mol. Plant Microbe Interact.">
        <title>A highly conserved effector in Fusarium oxysporum is required for full virulence on Arabidopsis.</title>
        <authorList>
            <person name="Thatcher L.F."/>
            <person name="Gardiner D.M."/>
            <person name="Kazan K."/>
            <person name="Manners J."/>
        </authorList>
    </citation>
    <scope>NUCLEOTIDE SEQUENCE [LARGE SCALE GENOMIC DNA]</scope>
    <source>
        <strain evidence="3">Fo5176</strain>
    </source>
</reference>
<dbReference type="GO" id="GO:0003735">
    <property type="term" value="F:structural constituent of ribosome"/>
    <property type="evidence" value="ECO:0007669"/>
    <property type="project" value="InterPro"/>
</dbReference>
<dbReference type="GO" id="GO:0032543">
    <property type="term" value="P:mitochondrial translation"/>
    <property type="evidence" value="ECO:0007669"/>
    <property type="project" value="InterPro"/>
</dbReference>
<dbReference type="InterPro" id="IPR000999">
    <property type="entry name" value="RNase_III_dom"/>
</dbReference>
<dbReference type="PANTHER" id="PTHR28160">
    <property type="entry name" value="54S RIBOSOMAL PROTEIN L15, MITOCHONDRIAL"/>
    <property type="match status" value="1"/>
</dbReference>
<dbReference type="FunFam" id="1.10.1520.10:FF:000018">
    <property type="entry name" value="RNase III domain protein"/>
    <property type="match status" value="1"/>
</dbReference>
<evidence type="ECO:0000313" key="3">
    <source>
        <dbReference type="EMBL" id="EGU74545.1"/>
    </source>
</evidence>
<dbReference type="Pfam" id="PF14622">
    <property type="entry name" value="Ribonucleas_3_3"/>
    <property type="match status" value="1"/>
</dbReference>
<dbReference type="InterPro" id="IPR036389">
    <property type="entry name" value="RNase_III_sf"/>
</dbReference>
<dbReference type="Gene3D" id="1.10.1520.10">
    <property type="entry name" value="Ribonuclease III domain"/>
    <property type="match status" value="1"/>
</dbReference>
<dbReference type="AlphaFoldDB" id="F9G8K8"/>
<feature type="domain" description="RNase III" evidence="2">
    <location>
        <begin position="571"/>
        <end position="718"/>
    </location>
</feature>